<dbReference type="EMBL" id="CP089983">
    <property type="protein sequence ID" value="WXB03365.1"/>
    <property type="molecule type" value="Genomic_DNA"/>
</dbReference>
<reference evidence="2" key="1">
    <citation type="submission" date="2021-12" db="EMBL/GenBank/DDBJ databases">
        <title>Discovery of the Pendulisporaceae a myxobacterial family with distinct sporulation behavior and unique specialized metabolism.</title>
        <authorList>
            <person name="Garcia R."/>
            <person name="Popoff A."/>
            <person name="Bader C.D."/>
            <person name="Loehr J."/>
            <person name="Walesch S."/>
            <person name="Walt C."/>
            <person name="Boldt J."/>
            <person name="Bunk B."/>
            <person name="Haeckl F.J.F.P.J."/>
            <person name="Gunesch A.P."/>
            <person name="Birkelbach J."/>
            <person name="Nuebel U."/>
            <person name="Pietschmann T."/>
            <person name="Bach T."/>
            <person name="Mueller R."/>
        </authorList>
    </citation>
    <scope>NUCLEOTIDE SEQUENCE</scope>
    <source>
        <strain evidence="2">MSr11367</strain>
    </source>
</reference>
<feature type="signal peptide" evidence="1">
    <location>
        <begin position="1"/>
        <end position="25"/>
    </location>
</feature>
<evidence type="ECO:0000256" key="1">
    <source>
        <dbReference type="SAM" id="SignalP"/>
    </source>
</evidence>
<sequence>MTVVKRVWRPVSVLAVACVAVLATAASSAQSASDPFGDPTPCNWRGDFASESACQTKGRALSAADYICIPVSGTSYYALGVSSAAHGCHDVQGPAFALAWELNGSCEAGAPFPCYSVDGPRRWVTFVNPRKIPIKVRSMARSHGHDVEGHAGDATVVTLRAGEKVRWSFEHWDDAATVTIREVP</sequence>
<feature type="chain" id="PRO_5046960700" description="Secreted protein" evidence="1">
    <location>
        <begin position="26"/>
        <end position="184"/>
    </location>
</feature>
<proteinExistence type="predicted"/>
<keyword evidence="3" id="KW-1185">Reference proteome</keyword>
<dbReference type="Proteomes" id="UP001374803">
    <property type="component" value="Chromosome"/>
</dbReference>
<evidence type="ECO:0008006" key="4">
    <source>
        <dbReference type="Google" id="ProtNLM"/>
    </source>
</evidence>
<evidence type="ECO:0000313" key="2">
    <source>
        <dbReference type="EMBL" id="WXB03365.1"/>
    </source>
</evidence>
<evidence type="ECO:0000313" key="3">
    <source>
        <dbReference type="Proteomes" id="UP001374803"/>
    </source>
</evidence>
<name>A0ABZ2KXS2_9BACT</name>
<protein>
    <recommendedName>
        <fullName evidence="4">Secreted protein</fullName>
    </recommendedName>
</protein>
<organism evidence="2 3">
    <name type="scientific">Pendulispora rubella</name>
    <dbReference type="NCBI Taxonomy" id="2741070"/>
    <lineage>
        <taxon>Bacteria</taxon>
        <taxon>Pseudomonadati</taxon>
        <taxon>Myxococcota</taxon>
        <taxon>Myxococcia</taxon>
        <taxon>Myxococcales</taxon>
        <taxon>Sorangiineae</taxon>
        <taxon>Pendulisporaceae</taxon>
        <taxon>Pendulispora</taxon>
    </lineage>
</organism>
<accession>A0ABZ2KXS2</accession>
<gene>
    <name evidence="2" type="ORF">LVJ94_41485</name>
</gene>
<keyword evidence="1" id="KW-0732">Signal</keyword>
<dbReference type="RefSeq" id="WP_394832995.1">
    <property type="nucleotide sequence ID" value="NZ_CP089929.1"/>
</dbReference>